<evidence type="ECO:0000256" key="1">
    <source>
        <dbReference type="ARBA" id="ARBA00007261"/>
    </source>
</evidence>
<organism evidence="6 7">
    <name type="scientific">Candidatus Uhrbacteria bacterium RIFCSPLOWO2_01_FULL_47_24</name>
    <dbReference type="NCBI Taxonomy" id="1802401"/>
    <lineage>
        <taxon>Bacteria</taxon>
        <taxon>Candidatus Uhriibacteriota</taxon>
    </lineage>
</organism>
<dbReference type="Pfam" id="PF00675">
    <property type="entry name" value="Peptidase_M16"/>
    <property type="match status" value="1"/>
</dbReference>
<dbReference type="AlphaFoldDB" id="A0A1F7UP39"/>
<reference evidence="6 7" key="1">
    <citation type="journal article" date="2016" name="Nat. Commun.">
        <title>Thousands of microbial genomes shed light on interconnected biogeochemical processes in an aquifer system.</title>
        <authorList>
            <person name="Anantharaman K."/>
            <person name="Brown C.T."/>
            <person name="Hug L.A."/>
            <person name="Sharon I."/>
            <person name="Castelle C.J."/>
            <person name="Probst A.J."/>
            <person name="Thomas B.C."/>
            <person name="Singh A."/>
            <person name="Wilkins M.J."/>
            <person name="Karaoz U."/>
            <person name="Brodie E.L."/>
            <person name="Williams K.H."/>
            <person name="Hubbard S.S."/>
            <person name="Banfield J.F."/>
        </authorList>
    </citation>
    <scope>NUCLEOTIDE SEQUENCE [LARGE SCALE GENOMIC DNA]</scope>
</reference>
<proteinExistence type="inferred from homology"/>
<comment type="caution">
    <text evidence="6">The sequence shown here is derived from an EMBL/GenBank/DDBJ whole genome shotgun (WGS) entry which is preliminary data.</text>
</comment>
<feature type="region of interest" description="Disordered" evidence="3">
    <location>
        <begin position="225"/>
        <end position="245"/>
    </location>
</feature>
<protein>
    <recommendedName>
        <fullName evidence="8">Peptidase M16</fullName>
    </recommendedName>
</protein>
<dbReference type="EMBL" id="MGEJ01000017">
    <property type="protein sequence ID" value="OGL80009.1"/>
    <property type="molecule type" value="Genomic_DNA"/>
</dbReference>
<dbReference type="PANTHER" id="PTHR11851:SF49">
    <property type="entry name" value="MITOCHONDRIAL-PROCESSING PEPTIDASE SUBUNIT ALPHA"/>
    <property type="match status" value="1"/>
</dbReference>
<dbReference type="Proteomes" id="UP000176897">
    <property type="component" value="Unassembled WGS sequence"/>
</dbReference>
<dbReference type="GO" id="GO:0006508">
    <property type="term" value="P:proteolysis"/>
    <property type="evidence" value="ECO:0007669"/>
    <property type="project" value="InterPro"/>
</dbReference>
<feature type="compositionally biased region" description="Basic and acidic residues" evidence="3">
    <location>
        <begin position="235"/>
        <end position="245"/>
    </location>
</feature>
<sequence length="442" mass="50460">MFEKRILKNGIRTVLVPLPSTKAATVLVLFRVGSRYETRSTNGIAHFVEHMMFKGTKKRPTTLHISKALDRYGAEYNAFTSKDHTGYYIKIDRDKLGEAMDILFDMVLHSKIDPKEVDRERKVIFEEIKMHDENPLMHIEDMFESVLFQGSTLGWDIAGTKESMSKITRQNIADFVHDYYRPSRTLVVVCGNVDEHIFKDVEKGLHEMKEPKHREHIWKPWKPAQTLSPTPLPKGEGRVRGGERETAGRVRVQFKELEQTQLMLGFPAYKYGDDRLPALSLLHVILGGTMSSRLFVAVRERRGLAYSVRTDMGSYEDTGAFGVHAGLDAGRVPEAIKVIRAELARMVKSGVTVRELEDAKNTIKGRVVLSLEESNDLAAWFAKQELFLNKMETPEERFKKLDAVTREDVLRVAREVIHPSKMAAAVIGPFKDEEKVRGYLFR</sequence>
<gene>
    <name evidence="6" type="ORF">A3B21_02465</name>
</gene>
<dbReference type="GO" id="GO:0004222">
    <property type="term" value="F:metalloendopeptidase activity"/>
    <property type="evidence" value="ECO:0007669"/>
    <property type="project" value="InterPro"/>
</dbReference>
<feature type="domain" description="Peptidase M16 N-terminal" evidence="4">
    <location>
        <begin position="14"/>
        <end position="160"/>
    </location>
</feature>
<dbReference type="Gene3D" id="3.30.830.10">
    <property type="entry name" value="Metalloenzyme, LuxS/M16 peptidase-like"/>
    <property type="match status" value="2"/>
</dbReference>
<accession>A0A1F7UP39</accession>
<dbReference type="InterPro" id="IPR007863">
    <property type="entry name" value="Peptidase_M16_C"/>
</dbReference>
<dbReference type="InterPro" id="IPR011249">
    <property type="entry name" value="Metalloenz_LuxS/M16"/>
</dbReference>
<name>A0A1F7UP39_9BACT</name>
<evidence type="ECO:0000259" key="5">
    <source>
        <dbReference type="Pfam" id="PF05193"/>
    </source>
</evidence>
<dbReference type="PANTHER" id="PTHR11851">
    <property type="entry name" value="METALLOPROTEASE"/>
    <property type="match status" value="1"/>
</dbReference>
<dbReference type="GO" id="GO:0046872">
    <property type="term" value="F:metal ion binding"/>
    <property type="evidence" value="ECO:0007669"/>
    <property type="project" value="InterPro"/>
</dbReference>
<evidence type="ECO:0000256" key="3">
    <source>
        <dbReference type="SAM" id="MobiDB-lite"/>
    </source>
</evidence>
<evidence type="ECO:0000256" key="2">
    <source>
        <dbReference type="RuleBase" id="RU004447"/>
    </source>
</evidence>
<evidence type="ECO:0000313" key="6">
    <source>
        <dbReference type="EMBL" id="OGL80009.1"/>
    </source>
</evidence>
<evidence type="ECO:0000259" key="4">
    <source>
        <dbReference type="Pfam" id="PF00675"/>
    </source>
</evidence>
<dbReference type="InterPro" id="IPR011765">
    <property type="entry name" value="Pept_M16_N"/>
</dbReference>
<dbReference type="InterPro" id="IPR050361">
    <property type="entry name" value="MPP/UQCRC_Complex"/>
</dbReference>
<dbReference type="PROSITE" id="PS00143">
    <property type="entry name" value="INSULINASE"/>
    <property type="match status" value="1"/>
</dbReference>
<evidence type="ECO:0000313" key="7">
    <source>
        <dbReference type="Proteomes" id="UP000176897"/>
    </source>
</evidence>
<comment type="similarity">
    <text evidence="1 2">Belongs to the peptidase M16 family.</text>
</comment>
<dbReference type="STRING" id="1802401.A3B21_02465"/>
<dbReference type="Pfam" id="PF05193">
    <property type="entry name" value="Peptidase_M16_C"/>
    <property type="match status" value="1"/>
</dbReference>
<dbReference type="SUPFAM" id="SSF63411">
    <property type="entry name" value="LuxS/MPP-like metallohydrolase"/>
    <property type="match status" value="2"/>
</dbReference>
<dbReference type="InterPro" id="IPR001431">
    <property type="entry name" value="Pept_M16_Zn_BS"/>
</dbReference>
<feature type="domain" description="Peptidase M16 C-terminal" evidence="5">
    <location>
        <begin position="166"/>
        <end position="362"/>
    </location>
</feature>
<evidence type="ECO:0008006" key="8">
    <source>
        <dbReference type="Google" id="ProtNLM"/>
    </source>
</evidence>